<organism evidence="1 2">
    <name type="scientific">Candidatus Falkowbacteria bacterium CG10_big_fil_rev_8_21_14_0_10_43_10</name>
    <dbReference type="NCBI Taxonomy" id="1974567"/>
    <lineage>
        <taxon>Bacteria</taxon>
        <taxon>Candidatus Falkowiibacteriota</taxon>
    </lineage>
</organism>
<evidence type="ECO:0000313" key="1">
    <source>
        <dbReference type="EMBL" id="PIR93034.1"/>
    </source>
</evidence>
<reference evidence="2" key="1">
    <citation type="submission" date="2017-09" db="EMBL/GenBank/DDBJ databases">
        <title>Depth-based differentiation of microbial function through sediment-hosted aquifers and enrichment of novel symbionts in the deep terrestrial subsurface.</title>
        <authorList>
            <person name="Probst A.J."/>
            <person name="Ladd B."/>
            <person name="Jarett J.K."/>
            <person name="Geller-Mcgrath D.E."/>
            <person name="Sieber C.M.K."/>
            <person name="Emerson J.B."/>
            <person name="Anantharaman K."/>
            <person name="Thomas B.C."/>
            <person name="Malmstrom R."/>
            <person name="Stieglmeier M."/>
            <person name="Klingl A."/>
            <person name="Woyke T."/>
            <person name="Ryan C.M."/>
            <person name="Banfield J.F."/>
        </authorList>
    </citation>
    <scope>NUCLEOTIDE SEQUENCE [LARGE SCALE GENOMIC DNA]</scope>
</reference>
<name>A0A2H0V1S6_9BACT</name>
<keyword evidence="1" id="KW-0378">Hydrolase</keyword>
<dbReference type="AlphaFoldDB" id="A0A2H0V1S6"/>
<dbReference type="PANTHER" id="PTHR38659">
    <property type="entry name" value="METAL-DEPENDENT PHOSPHOHYDROLASE"/>
    <property type="match status" value="1"/>
</dbReference>
<proteinExistence type="predicted"/>
<comment type="caution">
    <text evidence="1">The sequence shown here is derived from an EMBL/GenBank/DDBJ whole genome shotgun (WGS) entry which is preliminary data.</text>
</comment>
<dbReference type="EMBL" id="PFAR01000037">
    <property type="protein sequence ID" value="PIR93034.1"/>
    <property type="molecule type" value="Genomic_DNA"/>
</dbReference>
<dbReference type="PANTHER" id="PTHR38659:SF1">
    <property type="entry name" value="METAL DEPENDENT PHOSPHOHYDROLASE"/>
    <property type="match status" value="1"/>
</dbReference>
<evidence type="ECO:0000313" key="2">
    <source>
        <dbReference type="Proteomes" id="UP000228626"/>
    </source>
</evidence>
<protein>
    <submittedName>
        <fullName evidence="1">Hydrolase</fullName>
    </submittedName>
</protein>
<sequence length="196" mass="21976">MSEELGINLSQAQKLLDEYIKDSVTKLHCRESEVIMRALAKHFDESEDEWGIIGLLHDIDWELTKNDTKNHCVKCIEILKNAGGSDYLIETIVSHAYGNEHCGDYKDKIRTKKIEHALAAAETLTGLIVASALVQPDKKLASVQLKSLQKKFKNKAFAANCNREIILECEQIGLSPEQFLEIGLTALQDIAKELNL</sequence>
<gene>
    <name evidence="1" type="ORF">COT99_03135</name>
</gene>
<dbReference type="Gene3D" id="1.10.3210.10">
    <property type="entry name" value="Hypothetical protein af1432"/>
    <property type="match status" value="1"/>
</dbReference>
<dbReference type="GO" id="GO:0016787">
    <property type="term" value="F:hydrolase activity"/>
    <property type="evidence" value="ECO:0007669"/>
    <property type="project" value="UniProtKB-KW"/>
</dbReference>
<dbReference type="SUPFAM" id="SSF109604">
    <property type="entry name" value="HD-domain/PDEase-like"/>
    <property type="match status" value="1"/>
</dbReference>
<accession>A0A2H0V1S6</accession>
<dbReference type="Proteomes" id="UP000228626">
    <property type="component" value="Unassembled WGS sequence"/>
</dbReference>